<dbReference type="EMBL" id="FQZT01000007">
    <property type="protein sequence ID" value="SHJ38241.1"/>
    <property type="molecule type" value="Genomic_DNA"/>
</dbReference>
<dbReference type="SUPFAM" id="SSF52172">
    <property type="entry name" value="CheY-like"/>
    <property type="match status" value="1"/>
</dbReference>
<dbReference type="Gene3D" id="3.40.50.2300">
    <property type="match status" value="1"/>
</dbReference>
<evidence type="ECO:0000256" key="2">
    <source>
        <dbReference type="ARBA" id="ARBA00023012"/>
    </source>
</evidence>
<keyword evidence="6" id="KW-1185">Reference proteome</keyword>
<protein>
    <submittedName>
        <fullName evidence="5">Response regulator receiver domain-containing protein</fullName>
    </submittedName>
</protein>
<dbReference type="Pfam" id="PF00072">
    <property type="entry name" value="Response_reg"/>
    <property type="match status" value="1"/>
</dbReference>
<dbReference type="OrthoDB" id="8906365at2"/>
<dbReference type="PANTHER" id="PTHR44591">
    <property type="entry name" value="STRESS RESPONSE REGULATOR PROTEIN 1"/>
    <property type="match status" value="1"/>
</dbReference>
<sequence length="231" mass="26037">MKIAPRKVLLIDSEMLIHLAVSQAYRDKGPYFITAASNKEALTKMDIFSFDLFLLALDLKDVESLELLKTIDERFPEAPVILMTNGATEYCSLLEKIEETRKHGTWQLIEKPFNLDILTVLIERCLHEQERDQISKEQDSEGHEKRCYLRSSHVQTIQLLIDAADSGYKEEKSVRATLTDVSDGGLGLVTKYPLKKSQSIRFAGGSISKSGVVAWTALMDNHICRAGVQFC</sequence>
<dbReference type="InterPro" id="IPR001789">
    <property type="entry name" value="Sig_transdc_resp-reg_receiver"/>
</dbReference>
<evidence type="ECO:0000256" key="3">
    <source>
        <dbReference type="PROSITE-ProRule" id="PRU00169"/>
    </source>
</evidence>
<proteinExistence type="predicted"/>
<gene>
    <name evidence="5" type="ORF">SAMN02745165_02254</name>
</gene>
<accession>A0A1M6IUV8</accession>
<evidence type="ECO:0000256" key="1">
    <source>
        <dbReference type="ARBA" id="ARBA00022553"/>
    </source>
</evidence>
<keyword evidence="1" id="KW-0597">Phosphoprotein</keyword>
<dbReference type="SMART" id="SM00448">
    <property type="entry name" value="REC"/>
    <property type="match status" value="1"/>
</dbReference>
<evidence type="ECO:0000313" key="5">
    <source>
        <dbReference type="EMBL" id="SHJ38241.1"/>
    </source>
</evidence>
<dbReference type="STRING" id="1122189.SAMN02745165_02254"/>
<reference evidence="5 6" key="1">
    <citation type="submission" date="2016-11" db="EMBL/GenBank/DDBJ databases">
        <authorList>
            <person name="Jaros S."/>
            <person name="Januszkiewicz K."/>
            <person name="Wedrychowicz H."/>
        </authorList>
    </citation>
    <scope>NUCLEOTIDE SEQUENCE [LARGE SCALE GENOMIC DNA]</scope>
    <source>
        <strain evidence="5 6">DSM 5091</strain>
    </source>
</reference>
<dbReference type="AlphaFoldDB" id="A0A1M6IUV8"/>
<feature type="domain" description="Response regulatory" evidence="4">
    <location>
        <begin position="7"/>
        <end position="126"/>
    </location>
</feature>
<dbReference type="InterPro" id="IPR050595">
    <property type="entry name" value="Bact_response_regulator"/>
</dbReference>
<dbReference type="Proteomes" id="UP000184171">
    <property type="component" value="Unassembled WGS sequence"/>
</dbReference>
<dbReference type="InterPro" id="IPR011006">
    <property type="entry name" value="CheY-like_superfamily"/>
</dbReference>
<dbReference type="RefSeq" id="WP_072908829.1">
    <property type="nucleotide sequence ID" value="NZ_FQZT01000007.1"/>
</dbReference>
<dbReference type="PANTHER" id="PTHR44591:SF14">
    <property type="entry name" value="PROTEIN PILG"/>
    <property type="match status" value="1"/>
</dbReference>
<dbReference type="PROSITE" id="PS50110">
    <property type="entry name" value="RESPONSE_REGULATORY"/>
    <property type="match status" value="1"/>
</dbReference>
<dbReference type="GO" id="GO:0000160">
    <property type="term" value="P:phosphorelay signal transduction system"/>
    <property type="evidence" value="ECO:0007669"/>
    <property type="project" value="UniProtKB-KW"/>
</dbReference>
<evidence type="ECO:0000313" key="6">
    <source>
        <dbReference type="Proteomes" id="UP000184171"/>
    </source>
</evidence>
<evidence type="ECO:0000259" key="4">
    <source>
        <dbReference type="PROSITE" id="PS50110"/>
    </source>
</evidence>
<keyword evidence="2" id="KW-0902">Two-component regulatory system</keyword>
<organism evidence="5 6">
    <name type="scientific">Malonomonas rubra DSM 5091</name>
    <dbReference type="NCBI Taxonomy" id="1122189"/>
    <lineage>
        <taxon>Bacteria</taxon>
        <taxon>Pseudomonadati</taxon>
        <taxon>Thermodesulfobacteriota</taxon>
        <taxon>Desulfuromonadia</taxon>
        <taxon>Desulfuromonadales</taxon>
        <taxon>Geopsychrobacteraceae</taxon>
        <taxon>Malonomonas</taxon>
    </lineage>
</organism>
<comment type="caution">
    <text evidence="3">Lacks conserved residue(s) required for the propagation of feature annotation.</text>
</comment>
<name>A0A1M6IUV8_MALRU</name>